<name>A0A5C6UJX4_9SPHN</name>
<evidence type="ECO:0000256" key="1">
    <source>
        <dbReference type="SAM" id="SignalP"/>
    </source>
</evidence>
<dbReference type="Proteomes" id="UP000321129">
    <property type="component" value="Unassembled WGS sequence"/>
</dbReference>
<dbReference type="OrthoDB" id="7189339at2"/>
<dbReference type="AlphaFoldDB" id="A0A5C6UJX4"/>
<keyword evidence="1" id="KW-0732">Signal</keyword>
<dbReference type="RefSeq" id="WP_147121110.1">
    <property type="nucleotide sequence ID" value="NZ_VOPY01000001.1"/>
</dbReference>
<proteinExistence type="predicted"/>
<feature type="chain" id="PRO_5023152042" evidence="1">
    <location>
        <begin position="22"/>
        <end position="141"/>
    </location>
</feature>
<protein>
    <submittedName>
        <fullName evidence="2">Uncharacterized protein</fullName>
    </submittedName>
</protein>
<sequence>MNKSFYLGLAALTMLSAPATGNVPNVEIASSTFTLGISGFVPVICRASVGASMVAPEQGQVSLGSLKEFCNSPNGYAIHADYSPSLASAKIIVDGREIGLDAAGSTQIVESTHAAIATRDIVLDLPEGVESGTISFRIDPL</sequence>
<organism evidence="2 3">
    <name type="scientific">Flavisphingopyxis soli</name>
    <dbReference type="NCBI Taxonomy" id="2601267"/>
    <lineage>
        <taxon>Bacteria</taxon>
        <taxon>Pseudomonadati</taxon>
        <taxon>Pseudomonadota</taxon>
        <taxon>Alphaproteobacteria</taxon>
        <taxon>Sphingomonadales</taxon>
        <taxon>Sphingopyxidaceae</taxon>
        <taxon>Flavisphingopyxis</taxon>
    </lineage>
</organism>
<gene>
    <name evidence="2" type="ORF">FSZ31_00450</name>
</gene>
<evidence type="ECO:0000313" key="3">
    <source>
        <dbReference type="Proteomes" id="UP000321129"/>
    </source>
</evidence>
<evidence type="ECO:0000313" key="2">
    <source>
        <dbReference type="EMBL" id="TXC73272.1"/>
    </source>
</evidence>
<keyword evidence="3" id="KW-1185">Reference proteome</keyword>
<reference evidence="2 3" key="1">
    <citation type="submission" date="2019-08" db="EMBL/GenBank/DDBJ databases">
        <title>Sphingorhabdus soil sp. nov., isolated from arctic soil.</title>
        <authorList>
            <person name="Liu Y."/>
        </authorList>
    </citation>
    <scope>NUCLEOTIDE SEQUENCE [LARGE SCALE GENOMIC DNA]</scope>
    <source>
        <strain evidence="2 3">D-2Q-5-6</strain>
    </source>
</reference>
<dbReference type="EMBL" id="VOPY01000001">
    <property type="protein sequence ID" value="TXC73272.1"/>
    <property type="molecule type" value="Genomic_DNA"/>
</dbReference>
<feature type="signal peptide" evidence="1">
    <location>
        <begin position="1"/>
        <end position="21"/>
    </location>
</feature>
<accession>A0A5C6UJX4</accession>
<comment type="caution">
    <text evidence="2">The sequence shown here is derived from an EMBL/GenBank/DDBJ whole genome shotgun (WGS) entry which is preliminary data.</text>
</comment>